<organism evidence="2 3">
    <name type="scientific">Alienimonas chondri</name>
    <dbReference type="NCBI Taxonomy" id="2681879"/>
    <lineage>
        <taxon>Bacteria</taxon>
        <taxon>Pseudomonadati</taxon>
        <taxon>Planctomycetota</taxon>
        <taxon>Planctomycetia</taxon>
        <taxon>Planctomycetales</taxon>
        <taxon>Planctomycetaceae</taxon>
        <taxon>Alienimonas</taxon>
    </lineage>
</organism>
<feature type="region of interest" description="Disordered" evidence="1">
    <location>
        <begin position="1"/>
        <end position="21"/>
    </location>
</feature>
<evidence type="ECO:0000313" key="2">
    <source>
        <dbReference type="EMBL" id="NNJ27031.1"/>
    </source>
</evidence>
<evidence type="ECO:0000256" key="1">
    <source>
        <dbReference type="SAM" id="MobiDB-lite"/>
    </source>
</evidence>
<sequence>MTPHAPFAAPPADSSVRPDPLSAVGEGRVSAFLSKLDAGRRELEHAGTALANAGRAADAAAMDAAAQRYEAATEALRSLAADRASLLARTGTTSIAELVAGHAGLVSRVGSLRESAKETRTRLWPRWVSARRSAAACGEVLELIARGGARSVTYAATGGGDAATGGALLNLSG</sequence>
<reference evidence="2 3" key="1">
    <citation type="journal article" date="2020" name="Syst. Appl. Microbiol.">
        <title>Alienimonas chondri sp. nov., a novel planctomycete isolated from the biofilm of the red alga Chondrus crispus.</title>
        <authorList>
            <person name="Vitorino I."/>
            <person name="Albuquerque L."/>
            <person name="Wiegand S."/>
            <person name="Kallscheuer N."/>
            <person name="da Costa M.S."/>
            <person name="Lobo-da-Cunha A."/>
            <person name="Jogler C."/>
            <person name="Lage O.M."/>
        </authorList>
    </citation>
    <scope>NUCLEOTIDE SEQUENCE [LARGE SCALE GENOMIC DNA]</scope>
    <source>
        <strain evidence="2 3">LzC2</strain>
    </source>
</reference>
<dbReference type="EMBL" id="WTPX01000115">
    <property type="protein sequence ID" value="NNJ27031.1"/>
    <property type="molecule type" value="Genomic_DNA"/>
</dbReference>
<dbReference type="Proteomes" id="UP000609651">
    <property type="component" value="Unassembled WGS sequence"/>
</dbReference>
<proteinExistence type="predicted"/>
<evidence type="ECO:0008006" key="4">
    <source>
        <dbReference type="Google" id="ProtNLM"/>
    </source>
</evidence>
<gene>
    <name evidence="2" type="ORF">LzC2_31280</name>
</gene>
<accession>A0ABX1VJR3</accession>
<name>A0ABX1VJR3_9PLAN</name>
<protein>
    <recommendedName>
        <fullName evidence="4">Flagellar protein FlgN</fullName>
    </recommendedName>
</protein>
<keyword evidence="3" id="KW-1185">Reference proteome</keyword>
<comment type="caution">
    <text evidence="2">The sequence shown here is derived from an EMBL/GenBank/DDBJ whole genome shotgun (WGS) entry which is preliminary data.</text>
</comment>
<evidence type="ECO:0000313" key="3">
    <source>
        <dbReference type="Proteomes" id="UP000609651"/>
    </source>
</evidence>
<dbReference type="RefSeq" id="WP_171188646.1">
    <property type="nucleotide sequence ID" value="NZ_WTPX01000115.1"/>
</dbReference>